<dbReference type="SMART" id="SM00862">
    <property type="entry name" value="Trans_reg_C"/>
    <property type="match status" value="1"/>
</dbReference>
<feature type="domain" description="Response regulatory" evidence="10">
    <location>
        <begin position="5"/>
        <end position="118"/>
    </location>
</feature>
<evidence type="ECO:0000256" key="7">
    <source>
        <dbReference type="ARBA" id="ARBA00024867"/>
    </source>
</evidence>
<reference evidence="12 13" key="1">
    <citation type="submission" date="2018-04" db="EMBL/GenBank/DDBJ databases">
        <title>Subsurface microbial communities from deep shales in Ohio and West Virginia, USA.</title>
        <authorList>
            <person name="Wrighton K."/>
        </authorList>
    </citation>
    <scope>NUCLEOTIDE SEQUENCE [LARGE SCALE GENOMIC DNA]</scope>
    <source>
        <strain evidence="12 13">WC1</strain>
    </source>
</reference>
<dbReference type="SMART" id="SM00448">
    <property type="entry name" value="REC"/>
    <property type="match status" value="1"/>
</dbReference>
<evidence type="ECO:0000256" key="1">
    <source>
        <dbReference type="ARBA" id="ARBA00018672"/>
    </source>
</evidence>
<dbReference type="Gene3D" id="1.10.10.10">
    <property type="entry name" value="Winged helix-like DNA-binding domain superfamily/Winged helix DNA-binding domain"/>
    <property type="match status" value="1"/>
</dbReference>
<keyword evidence="2 8" id="KW-0597">Phosphoprotein</keyword>
<dbReference type="GO" id="GO:0006355">
    <property type="term" value="P:regulation of DNA-templated transcription"/>
    <property type="evidence" value="ECO:0007669"/>
    <property type="project" value="InterPro"/>
</dbReference>
<dbReference type="AlphaFoldDB" id="A0A2T5RHU2"/>
<keyword evidence="4" id="KW-0805">Transcription regulation</keyword>
<dbReference type="GO" id="GO:0032993">
    <property type="term" value="C:protein-DNA complex"/>
    <property type="evidence" value="ECO:0007669"/>
    <property type="project" value="TreeGrafter"/>
</dbReference>
<dbReference type="PROSITE" id="PS51755">
    <property type="entry name" value="OMPR_PHOB"/>
    <property type="match status" value="1"/>
</dbReference>
<dbReference type="OrthoDB" id="9790454at2"/>
<dbReference type="GO" id="GO:0005829">
    <property type="term" value="C:cytosol"/>
    <property type="evidence" value="ECO:0007669"/>
    <property type="project" value="TreeGrafter"/>
</dbReference>
<evidence type="ECO:0000256" key="3">
    <source>
        <dbReference type="ARBA" id="ARBA00023012"/>
    </source>
</evidence>
<dbReference type="CDD" id="cd17574">
    <property type="entry name" value="REC_OmpR"/>
    <property type="match status" value="1"/>
</dbReference>
<feature type="DNA-binding region" description="OmpR/PhoB-type" evidence="9">
    <location>
        <begin position="127"/>
        <end position="224"/>
    </location>
</feature>
<evidence type="ECO:0000256" key="5">
    <source>
        <dbReference type="ARBA" id="ARBA00023125"/>
    </source>
</evidence>
<gene>
    <name evidence="12" type="ORF">C8C76_12419</name>
</gene>
<keyword evidence="3" id="KW-0902">Two-component regulatory system</keyword>
<feature type="modified residue" description="4-aspartylphosphate" evidence="8">
    <location>
        <position position="54"/>
    </location>
</feature>
<dbReference type="Proteomes" id="UP000244089">
    <property type="component" value="Unassembled WGS sequence"/>
</dbReference>
<dbReference type="Pfam" id="PF00072">
    <property type="entry name" value="Response_reg"/>
    <property type="match status" value="1"/>
</dbReference>
<dbReference type="SUPFAM" id="SSF52172">
    <property type="entry name" value="CheY-like"/>
    <property type="match status" value="1"/>
</dbReference>
<dbReference type="RefSeq" id="WP_108141172.1">
    <property type="nucleotide sequence ID" value="NZ_QAXS01000024.1"/>
</dbReference>
<dbReference type="EMBL" id="QAXS01000024">
    <property type="protein sequence ID" value="PTV96820.1"/>
    <property type="molecule type" value="Genomic_DNA"/>
</dbReference>
<evidence type="ECO:0000256" key="2">
    <source>
        <dbReference type="ARBA" id="ARBA00022553"/>
    </source>
</evidence>
<dbReference type="Gene3D" id="6.10.250.690">
    <property type="match status" value="1"/>
</dbReference>
<evidence type="ECO:0000313" key="12">
    <source>
        <dbReference type="EMBL" id="PTV96820.1"/>
    </source>
</evidence>
<dbReference type="InterPro" id="IPR011006">
    <property type="entry name" value="CheY-like_superfamily"/>
</dbReference>
<evidence type="ECO:0000256" key="8">
    <source>
        <dbReference type="PROSITE-ProRule" id="PRU00169"/>
    </source>
</evidence>
<organism evidence="12 13">
    <name type="scientific">Halanaerobium saccharolyticum</name>
    <dbReference type="NCBI Taxonomy" id="43595"/>
    <lineage>
        <taxon>Bacteria</taxon>
        <taxon>Bacillati</taxon>
        <taxon>Bacillota</taxon>
        <taxon>Clostridia</taxon>
        <taxon>Halanaerobiales</taxon>
        <taxon>Halanaerobiaceae</taxon>
        <taxon>Halanaerobium</taxon>
    </lineage>
</organism>
<dbReference type="FunFam" id="3.40.50.2300:FF:000001">
    <property type="entry name" value="DNA-binding response regulator PhoB"/>
    <property type="match status" value="1"/>
</dbReference>
<keyword evidence="5 9" id="KW-0238">DNA-binding</keyword>
<dbReference type="PANTHER" id="PTHR48111">
    <property type="entry name" value="REGULATOR OF RPOS"/>
    <property type="match status" value="1"/>
</dbReference>
<dbReference type="InterPro" id="IPR039420">
    <property type="entry name" value="WalR-like"/>
</dbReference>
<dbReference type="FunFam" id="1.10.10.10:FF:000018">
    <property type="entry name" value="DNA-binding response regulator ResD"/>
    <property type="match status" value="1"/>
</dbReference>
<sequence>MAKNKILIIDDDQQICKILRDYFNYEEFEVFVAHDGREGLEKINNLEPDVIILDLMLPEKNGLDICRELKPHNQIPIIILSAKNRENDRIKGLELGADDYVTKPFSPREVVLRTKNLLRRTKSEENKEQLEFPGLIINQEQRLVEVKGEEVSLAPKEFDLLWQLASSPKTVFSREKLLELVWEFDYYGGIRTVDTHIKSIRNKLGAEVGEYIQTVWGIGYKFVD</sequence>
<protein>
    <recommendedName>
        <fullName evidence="1">Stage 0 sporulation protein A homolog</fullName>
    </recommendedName>
</protein>
<comment type="function">
    <text evidence="7">May play the central regulatory role in sporulation. It may be an element of the effector pathway responsible for the activation of sporulation genes in response to nutritional stress. Spo0A may act in concert with spo0H (a sigma factor) to control the expression of some genes that are critical to the sporulation process.</text>
</comment>
<dbReference type="PANTHER" id="PTHR48111:SF21">
    <property type="entry name" value="DNA-BINDING DUAL MASTER TRANSCRIPTIONAL REGULATOR RPAA"/>
    <property type="match status" value="1"/>
</dbReference>
<dbReference type="GO" id="GO:0000156">
    <property type="term" value="F:phosphorelay response regulator activity"/>
    <property type="evidence" value="ECO:0007669"/>
    <property type="project" value="TreeGrafter"/>
</dbReference>
<comment type="caution">
    <text evidence="12">The sequence shown here is derived from an EMBL/GenBank/DDBJ whole genome shotgun (WGS) entry which is preliminary data.</text>
</comment>
<feature type="domain" description="OmpR/PhoB-type" evidence="11">
    <location>
        <begin position="127"/>
        <end position="224"/>
    </location>
</feature>
<evidence type="ECO:0000256" key="4">
    <source>
        <dbReference type="ARBA" id="ARBA00023015"/>
    </source>
</evidence>
<evidence type="ECO:0000313" key="13">
    <source>
        <dbReference type="Proteomes" id="UP000244089"/>
    </source>
</evidence>
<evidence type="ECO:0000259" key="11">
    <source>
        <dbReference type="PROSITE" id="PS51755"/>
    </source>
</evidence>
<dbReference type="InterPro" id="IPR001867">
    <property type="entry name" value="OmpR/PhoB-type_DNA-bd"/>
</dbReference>
<dbReference type="GO" id="GO:0000976">
    <property type="term" value="F:transcription cis-regulatory region binding"/>
    <property type="evidence" value="ECO:0007669"/>
    <property type="project" value="TreeGrafter"/>
</dbReference>
<evidence type="ECO:0000256" key="6">
    <source>
        <dbReference type="ARBA" id="ARBA00023163"/>
    </source>
</evidence>
<evidence type="ECO:0000259" key="10">
    <source>
        <dbReference type="PROSITE" id="PS50110"/>
    </source>
</evidence>
<evidence type="ECO:0000256" key="9">
    <source>
        <dbReference type="PROSITE-ProRule" id="PRU01091"/>
    </source>
</evidence>
<accession>A0A2T5RHU2</accession>
<keyword evidence="6" id="KW-0804">Transcription</keyword>
<dbReference type="Pfam" id="PF00486">
    <property type="entry name" value="Trans_reg_C"/>
    <property type="match status" value="1"/>
</dbReference>
<dbReference type="Gene3D" id="3.40.50.2300">
    <property type="match status" value="1"/>
</dbReference>
<dbReference type="CDD" id="cd00383">
    <property type="entry name" value="trans_reg_C"/>
    <property type="match status" value="1"/>
</dbReference>
<dbReference type="InterPro" id="IPR001789">
    <property type="entry name" value="Sig_transdc_resp-reg_receiver"/>
</dbReference>
<name>A0A2T5RHU2_9FIRM</name>
<proteinExistence type="predicted"/>
<dbReference type="InterPro" id="IPR036388">
    <property type="entry name" value="WH-like_DNA-bd_sf"/>
</dbReference>
<dbReference type="PROSITE" id="PS50110">
    <property type="entry name" value="RESPONSE_REGULATORY"/>
    <property type="match status" value="1"/>
</dbReference>